<dbReference type="GO" id="GO:0016272">
    <property type="term" value="C:prefoldin complex"/>
    <property type="evidence" value="ECO:0007669"/>
    <property type="project" value="InterPro"/>
</dbReference>
<reference evidence="3" key="1">
    <citation type="submission" date="2019-05" db="EMBL/GenBank/DDBJ databases">
        <title>Annotation for the trematode Paragonimus heterotremus.</title>
        <authorList>
            <person name="Choi Y.-J."/>
        </authorList>
    </citation>
    <scope>NUCLEOTIDE SEQUENCE</scope>
    <source>
        <strain evidence="3">LC</strain>
    </source>
</reference>
<dbReference type="PANTHER" id="PTHR12674:SF2">
    <property type="entry name" value="PREFOLDIN SUBUNIT 5"/>
    <property type="match status" value="1"/>
</dbReference>
<dbReference type="InterPro" id="IPR009053">
    <property type="entry name" value="Prefoldin"/>
</dbReference>
<dbReference type="InterPro" id="IPR004127">
    <property type="entry name" value="Prefoldin_subunit_alpha"/>
</dbReference>
<keyword evidence="2" id="KW-0143">Chaperone</keyword>
<dbReference type="AlphaFoldDB" id="A0A8J4TAV6"/>
<dbReference type="GO" id="GO:1990114">
    <property type="term" value="P:RNA polymerase II core complex assembly"/>
    <property type="evidence" value="ECO:0007669"/>
    <property type="project" value="TreeGrafter"/>
</dbReference>
<evidence type="ECO:0000256" key="2">
    <source>
        <dbReference type="ARBA" id="ARBA00023186"/>
    </source>
</evidence>
<dbReference type="FunFam" id="1.10.287.370:FF:000004">
    <property type="entry name" value="Probable prefoldin subunit 5"/>
    <property type="match status" value="1"/>
</dbReference>
<dbReference type="PANTHER" id="PTHR12674">
    <property type="entry name" value="PREFOLDIN SUBUNIT 5"/>
    <property type="match status" value="1"/>
</dbReference>
<evidence type="ECO:0000256" key="1">
    <source>
        <dbReference type="ARBA" id="ARBA00010048"/>
    </source>
</evidence>
<dbReference type="OrthoDB" id="10267474at2759"/>
<evidence type="ECO:0000313" key="4">
    <source>
        <dbReference type="Proteomes" id="UP000748531"/>
    </source>
</evidence>
<keyword evidence="3" id="KW-0413">Isomerase</keyword>
<organism evidence="3 4">
    <name type="scientific">Paragonimus heterotremus</name>
    <dbReference type="NCBI Taxonomy" id="100268"/>
    <lineage>
        <taxon>Eukaryota</taxon>
        <taxon>Metazoa</taxon>
        <taxon>Spiralia</taxon>
        <taxon>Lophotrochozoa</taxon>
        <taxon>Platyhelminthes</taxon>
        <taxon>Trematoda</taxon>
        <taxon>Digenea</taxon>
        <taxon>Plagiorchiida</taxon>
        <taxon>Troglotremata</taxon>
        <taxon>Troglotrematidae</taxon>
        <taxon>Paragonimus</taxon>
    </lineage>
</organism>
<dbReference type="Gene3D" id="1.10.287.370">
    <property type="match status" value="1"/>
</dbReference>
<dbReference type="SUPFAM" id="SSF46579">
    <property type="entry name" value="Prefoldin"/>
    <property type="match status" value="1"/>
</dbReference>
<dbReference type="GO" id="GO:0016853">
    <property type="term" value="F:isomerase activity"/>
    <property type="evidence" value="ECO:0007669"/>
    <property type="project" value="UniProtKB-KW"/>
</dbReference>
<comment type="similarity">
    <text evidence="1">Belongs to the prefoldin subunit alpha family.</text>
</comment>
<protein>
    <submittedName>
        <fullName evidence="3">Triosephosphate isomerase</fullName>
    </submittedName>
</protein>
<proteinExistence type="inferred from homology"/>
<dbReference type="CDD" id="cd23157">
    <property type="entry name" value="Prefoldin_5"/>
    <property type="match status" value="1"/>
</dbReference>
<dbReference type="Proteomes" id="UP000748531">
    <property type="component" value="Unassembled WGS sequence"/>
</dbReference>
<dbReference type="NCBIfam" id="TIGR00293">
    <property type="entry name" value="prefoldin subunit alpha"/>
    <property type="match status" value="1"/>
</dbReference>
<comment type="caution">
    <text evidence="3">The sequence shown here is derived from an EMBL/GenBank/DDBJ whole genome shotgun (WGS) entry which is preliminary data.</text>
</comment>
<dbReference type="GO" id="GO:0005737">
    <property type="term" value="C:cytoplasm"/>
    <property type="evidence" value="ECO:0007669"/>
    <property type="project" value="TreeGrafter"/>
</dbReference>
<dbReference type="GO" id="GO:0006457">
    <property type="term" value="P:protein folding"/>
    <property type="evidence" value="ECO:0007669"/>
    <property type="project" value="InterPro"/>
</dbReference>
<dbReference type="GO" id="GO:1990113">
    <property type="term" value="P:RNA polymerase I assembly"/>
    <property type="evidence" value="ECO:0007669"/>
    <property type="project" value="TreeGrafter"/>
</dbReference>
<dbReference type="GO" id="GO:0051082">
    <property type="term" value="F:unfolded protein binding"/>
    <property type="evidence" value="ECO:0007669"/>
    <property type="project" value="InterPro"/>
</dbReference>
<name>A0A8J4TAV6_9TREM</name>
<dbReference type="InterPro" id="IPR011599">
    <property type="entry name" value="PFD_alpha_archaea"/>
</dbReference>
<evidence type="ECO:0000313" key="3">
    <source>
        <dbReference type="EMBL" id="KAF5397362.1"/>
    </source>
</evidence>
<sequence>MATDTVNITDLSIPQLQELVRQYDQKIQFITTSFQQLKSLQGQFAASRSCLKDFTPDSRDRDILVPLTSTLCVPGKLSDTDHVIVDIGTGYYSEMTIKQAEEHFTRRIEYINKHLQEITPVLEEKSQIQKSISAALESKVQEFVRSRATASS</sequence>
<dbReference type="EMBL" id="LUCH01006378">
    <property type="protein sequence ID" value="KAF5397362.1"/>
    <property type="molecule type" value="Genomic_DNA"/>
</dbReference>
<dbReference type="Pfam" id="PF02996">
    <property type="entry name" value="Prefoldin"/>
    <property type="match status" value="1"/>
</dbReference>
<gene>
    <name evidence="3" type="ORF">PHET_09417</name>
</gene>
<accession>A0A8J4TAV6</accession>
<keyword evidence="4" id="KW-1185">Reference proteome</keyword>
<dbReference type="GO" id="GO:1990115">
    <property type="term" value="P:RNA polymerase III assembly"/>
    <property type="evidence" value="ECO:0007669"/>
    <property type="project" value="TreeGrafter"/>
</dbReference>